<organism evidence="2 3">
    <name type="scientific">Octopus sinensis</name>
    <name type="common">East Asian common octopus</name>
    <dbReference type="NCBI Taxonomy" id="2607531"/>
    <lineage>
        <taxon>Eukaryota</taxon>
        <taxon>Metazoa</taxon>
        <taxon>Spiralia</taxon>
        <taxon>Lophotrochozoa</taxon>
        <taxon>Mollusca</taxon>
        <taxon>Cephalopoda</taxon>
        <taxon>Coleoidea</taxon>
        <taxon>Octopodiformes</taxon>
        <taxon>Octopoda</taxon>
        <taxon>Incirrata</taxon>
        <taxon>Octopodidae</taxon>
        <taxon>Octopus</taxon>
    </lineage>
</organism>
<feature type="compositionally biased region" description="Acidic residues" evidence="1">
    <location>
        <begin position="11"/>
        <end position="49"/>
    </location>
</feature>
<name>A0A6P7SK94_9MOLL</name>
<protein>
    <submittedName>
        <fullName evidence="3">Stimulated by retinoic acid gene 8 protein-like</fullName>
    </submittedName>
</protein>
<evidence type="ECO:0000256" key="1">
    <source>
        <dbReference type="SAM" id="MobiDB-lite"/>
    </source>
</evidence>
<dbReference type="KEGG" id="osn:115213997"/>
<reference evidence="3" key="1">
    <citation type="submission" date="2025-08" db="UniProtKB">
        <authorList>
            <consortium name="RefSeq"/>
        </authorList>
    </citation>
    <scope>IDENTIFICATION</scope>
</reference>
<feature type="compositionally biased region" description="Basic and acidic residues" evidence="1">
    <location>
        <begin position="1"/>
        <end position="10"/>
    </location>
</feature>
<keyword evidence="2" id="KW-1185">Reference proteome</keyword>
<sequence length="172" mass="19692">MQEEENKNYGDEEGEVEEEEDGEEEEAAEEEHEEKEEVEEEEDENEEEQYDAKLVRFYAMTAKTSVFQDDVSYDARSVLVLRYSDILTRKMVDLHRSTMKIACFRINKQAVIKIVIWMALPLNIAVCSVAAIPEDAATRIIFFCPTLARSRLTNSDFPVLPGASKKIPSVSF</sequence>
<evidence type="ECO:0000313" key="3">
    <source>
        <dbReference type="RefSeq" id="XP_029638867.1"/>
    </source>
</evidence>
<accession>A0A6P7SK94</accession>
<dbReference type="Proteomes" id="UP000515154">
    <property type="component" value="Linkage group LG7"/>
</dbReference>
<feature type="region of interest" description="Disordered" evidence="1">
    <location>
        <begin position="1"/>
        <end position="49"/>
    </location>
</feature>
<proteinExistence type="predicted"/>
<gene>
    <name evidence="3" type="primary">LOC115213997</name>
</gene>
<dbReference type="AlphaFoldDB" id="A0A6P7SK94"/>
<evidence type="ECO:0000313" key="2">
    <source>
        <dbReference type="Proteomes" id="UP000515154"/>
    </source>
</evidence>
<dbReference type="RefSeq" id="XP_029638867.1">
    <property type="nucleotide sequence ID" value="XM_029783007.1"/>
</dbReference>